<dbReference type="InterPro" id="IPR051604">
    <property type="entry name" value="Ergot_Alk_Oxidoreductase"/>
</dbReference>
<feature type="domain" description="NmrA-like" evidence="1">
    <location>
        <begin position="3"/>
        <end position="237"/>
    </location>
</feature>
<dbReference type="Pfam" id="PF05368">
    <property type="entry name" value="NmrA"/>
    <property type="match status" value="1"/>
</dbReference>
<dbReference type="RefSeq" id="WP_184642806.1">
    <property type="nucleotide sequence ID" value="NZ_JACIFZ010000022.1"/>
</dbReference>
<dbReference type="Gene3D" id="3.40.50.720">
    <property type="entry name" value="NAD(P)-binding Rossmann-like Domain"/>
    <property type="match status" value="1"/>
</dbReference>
<dbReference type="AlphaFoldDB" id="A0A840FZF0"/>
<dbReference type="CDD" id="cd05251">
    <property type="entry name" value="NmrA_like_SDR_a"/>
    <property type="match status" value="1"/>
</dbReference>
<dbReference type="EMBL" id="JACIFZ010000022">
    <property type="protein sequence ID" value="MBB4226132.1"/>
    <property type="molecule type" value="Genomic_DNA"/>
</dbReference>
<dbReference type="InterPro" id="IPR036291">
    <property type="entry name" value="NAD(P)-bd_dom_sf"/>
</dbReference>
<dbReference type="SUPFAM" id="SSF51735">
    <property type="entry name" value="NAD(P)-binding Rossmann-fold domains"/>
    <property type="match status" value="1"/>
</dbReference>
<gene>
    <name evidence="2" type="ORF">GGD71_006951</name>
</gene>
<organism evidence="2 3">
    <name type="scientific">Variovorax guangxiensis</name>
    <dbReference type="NCBI Taxonomy" id="1775474"/>
    <lineage>
        <taxon>Bacteria</taxon>
        <taxon>Pseudomonadati</taxon>
        <taxon>Pseudomonadota</taxon>
        <taxon>Betaproteobacteria</taxon>
        <taxon>Burkholderiales</taxon>
        <taxon>Comamonadaceae</taxon>
        <taxon>Variovorax</taxon>
    </lineage>
</organism>
<reference evidence="2 3" key="1">
    <citation type="submission" date="2020-08" db="EMBL/GenBank/DDBJ databases">
        <title>Genomic Encyclopedia of Type Strains, Phase IV (KMG-V): Genome sequencing to study the core and pangenomes of soil and plant-associated prokaryotes.</title>
        <authorList>
            <person name="Whitman W."/>
        </authorList>
    </citation>
    <scope>NUCLEOTIDE SEQUENCE [LARGE SCALE GENOMIC DNA]</scope>
    <source>
        <strain evidence="2 3">34/80</strain>
    </source>
</reference>
<proteinExistence type="predicted"/>
<evidence type="ECO:0000313" key="2">
    <source>
        <dbReference type="EMBL" id="MBB4226132.1"/>
    </source>
</evidence>
<name>A0A840FZF0_9BURK</name>
<evidence type="ECO:0000259" key="1">
    <source>
        <dbReference type="Pfam" id="PF05368"/>
    </source>
</evidence>
<evidence type="ECO:0000313" key="3">
    <source>
        <dbReference type="Proteomes" id="UP000524450"/>
    </source>
</evidence>
<dbReference type="PANTHER" id="PTHR43162:SF1">
    <property type="entry name" value="PRESTALK A DIFFERENTIATION PROTEIN A"/>
    <property type="match status" value="1"/>
</dbReference>
<dbReference type="Gene3D" id="3.90.25.10">
    <property type="entry name" value="UDP-galactose 4-epimerase, domain 1"/>
    <property type="match status" value="1"/>
</dbReference>
<dbReference type="PANTHER" id="PTHR43162">
    <property type="match status" value="1"/>
</dbReference>
<dbReference type="Proteomes" id="UP000524450">
    <property type="component" value="Unassembled WGS sequence"/>
</dbReference>
<sequence>MSILVTGATGTIGSLVVQGLASAGAQVSAFVRTPGKQSFPASVKEVVGDLTDVPSLRAALSSVRTLFLLNAVTPDEVTQALVALNLAREAGIERVVYLSVIHADKFTNVPHFTGKHTVERMIESLDIPATILRPAYFMQNERSVQQVIQGYGVYPMPIGSAGVAMIDARDIADAAVAELLRRDREPGPSPRTTLDLVGPELLTGESVARIWSAALDREVIYGGDDAAAFEEQLAALGPSWLAYDMRLMMVGIQKFGMHGTDGTIDRLQAILGRPLRKYADFVKEATAAS</sequence>
<comment type="caution">
    <text evidence="2">The sequence shown here is derived from an EMBL/GenBank/DDBJ whole genome shotgun (WGS) entry which is preliminary data.</text>
</comment>
<dbReference type="InterPro" id="IPR008030">
    <property type="entry name" value="NmrA-like"/>
</dbReference>
<accession>A0A840FZF0</accession>
<protein>
    <submittedName>
        <fullName evidence="2">Uncharacterized protein YbjT (DUF2867 family)</fullName>
    </submittedName>
</protein>